<name>A0A165TQJ7_9AGAM</name>
<dbReference type="GO" id="GO:0005829">
    <property type="term" value="C:cytosol"/>
    <property type="evidence" value="ECO:0007669"/>
    <property type="project" value="TreeGrafter"/>
</dbReference>
<evidence type="ECO:0000259" key="4">
    <source>
        <dbReference type="Pfam" id="PF18972"/>
    </source>
</evidence>
<accession>A0A165TQJ7</accession>
<dbReference type="EMBL" id="KV425564">
    <property type="protein sequence ID" value="KZT27025.1"/>
    <property type="molecule type" value="Genomic_DNA"/>
</dbReference>
<evidence type="ECO:0000256" key="1">
    <source>
        <dbReference type="ARBA" id="ARBA00022737"/>
    </source>
</evidence>
<dbReference type="InterPro" id="IPR044059">
    <property type="entry name" value="Csn1/TTC4_wheel"/>
</dbReference>
<proteinExistence type="inferred from homology"/>
<dbReference type="GO" id="GO:0051879">
    <property type="term" value="F:Hsp90 protein binding"/>
    <property type="evidence" value="ECO:0007669"/>
    <property type="project" value="InterPro"/>
</dbReference>
<dbReference type="InterPro" id="IPR011990">
    <property type="entry name" value="TPR-like_helical_dom_sf"/>
</dbReference>
<keyword evidence="1" id="KW-0677">Repeat</keyword>
<dbReference type="PANTHER" id="PTHR46035:SF1">
    <property type="entry name" value="TETRATRICOPEPTIDE REPEAT PROTEIN 4"/>
    <property type="match status" value="1"/>
</dbReference>
<dbReference type="OrthoDB" id="1724687at2759"/>
<evidence type="ECO:0000313" key="5">
    <source>
        <dbReference type="EMBL" id="KZT27025.1"/>
    </source>
</evidence>
<dbReference type="GO" id="GO:0005634">
    <property type="term" value="C:nucleus"/>
    <property type="evidence" value="ECO:0007669"/>
    <property type="project" value="TreeGrafter"/>
</dbReference>
<dbReference type="Pfam" id="PF18972">
    <property type="entry name" value="Wheel"/>
    <property type="match status" value="1"/>
</dbReference>
<dbReference type="FunCoup" id="A0A165TQJ7">
    <property type="interactions" value="784"/>
</dbReference>
<evidence type="ECO:0000256" key="2">
    <source>
        <dbReference type="ARBA" id="ARBA00022803"/>
    </source>
</evidence>
<reference evidence="5 6" key="1">
    <citation type="journal article" date="2016" name="Mol. Biol. Evol.">
        <title>Comparative Genomics of Early-Diverging Mushroom-Forming Fungi Provides Insights into the Origins of Lignocellulose Decay Capabilities.</title>
        <authorList>
            <person name="Nagy L.G."/>
            <person name="Riley R."/>
            <person name="Tritt A."/>
            <person name="Adam C."/>
            <person name="Daum C."/>
            <person name="Floudas D."/>
            <person name="Sun H."/>
            <person name="Yadav J.S."/>
            <person name="Pangilinan J."/>
            <person name="Larsson K.H."/>
            <person name="Matsuura K."/>
            <person name="Barry K."/>
            <person name="Labutti K."/>
            <person name="Kuo R."/>
            <person name="Ohm R.A."/>
            <person name="Bhattacharya S.S."/>
            <person name="Shirouzu T."/>
            <person name="Yoshinaga Y."/>
            <person name="Martin F.M."/>
            <person name="Grigoriev I.V."/>
            <person name="Hibbett D.S."/>
        </authorList>
    </citation>
    <scope>NUCLEOTIDE SEQUENCE [LARGE SCALE GENOMIC DNA]</scope>
    <source>
        <strain evidence="5 6">HHB14362 ss-1</strain>
    </source>
</reference>
<dbReference type="CDD" id="cd21377">
    <property type="entry name" value="CTWD_Cns1-like"/>
    <property type="match status" value="1"/>
</dbReference>
<evidence type="ECO:0000256" key="3">
    <source>
        <dbReference type="ARBA" id="ARBA00023602"/>
    </source>
</evidence>
<organism evidence="5 6">
    <name type="scientific">Neolentinus lepideus HHB14362 ss-1</name>
    <dbReference type="NCBI Taxonomy" id="1314782"/>
    <lineage>
        <taxon>Eukaryota</taxon>
        <taxon>Fungi</taxon>
        <taxon>Dikarya</taxon>
        <taxon>Basidiomycota</taxon>
        <taxon>Agaricomycotina</taxon>
        <taxon>Agaricomycetes</taxon>
        <taxon>Gloeophyllales</taxon>
        <taxon>Gloeophyllaceae</taxon>
        <taxon>Neolentinus</taxon>
    </lineage>
</organism>
<keyword evidence="6" id="KW-1185">Reference proteome</keyword>
<dbReference type="InterPro" id="IPR019734">
    <property type="entry name" value="TPR_rpt"/>
</dbReference>
<dbReference type="Proteomes" id="UP000076761">
    <property type="component" value="Unassembled WGS sequence"/>
</dbReference>
<dbReference type="AlphaFoldDB" id="A0A165TQJ7"/>
<sequence>MAVVEDAPATAGPQPLRQEDIDKKMKAFDSVPLFMKSLPESDDSADPSLDALQSLIYEGTPDEIAQNFKEQGNDYFKGKRYREALGFYTQGLDTKSQDPSIQEALLCNRAACNLELHNYGSVLRDCSKALTINQKSSKAYYRSALALLALEKLEEALDCCDRCLAYDRDNKAIQGVRDRVSMKKGEQDKKRMEKMEKLRKEKEGKLKMKKTFEERHLFTVHDPDAPSNPYEPHFDLEDRSGGTLIFPVFFLYPQYATSDVIPTFVEDTPFSMHITNIFPPNAPPPEWDKKGEYVDGNLVVYGITRRKRLLKVGKKMSLKDLFSASKEKEGEEKDGLELKDGCVTVVLLPKGEEEKKWVEEFKQTRAL</sequence>
<evidence type="ECO:0000313" key="6">
    <source>
        <dbReference type="Proteomes" id="UP000076761"/>
    </source>
</evidence>
<dbReference type="GO" id="GO:0030544">
    <property type="term" value="F:Hsp70 protein binding"/>
    <property type="evidence" value="ECO:0007669"/>
    <property type="project" value="TreeGrafter"/>
</dbReference>
<dbReference type="InParanoid" id="A0A165TQJ7"/>
<dbReference type="SUPFAM" id="SSF48452">
    <property type="entry name" value="TPR-like"/>
    <property type="match status" value="1"/>
</dbReference>
<dbReference type="PANTHER" id="PTHR46035">
    <property type="entry name" value="TETRATRICOPEPTIDE REPEAT PROTEIN 4"/>
    <property type="match status" value="1"/>
</dbReference>
<dbReference type="STRING" id="1314782.A0A165TQJ7"/>
<dbReference type="Gene3D" id="1.25.40.10">
    <property type="entry name" value="Tetratricopeptide repeat domain"/>
    <property type="match status" value="1"/>
</dbReference>
<gene>
    <name evidence="5" type="ORF">NEOLEDRAFT_1061745</name>
</gene>
<feature type="domain" description="Cns1/TTC4 wheel" evidence="4">
    <location>
        <begin position="242"/>
        <end position="361"/>
    </location>
</feature>
<dbReference type="GO" id="GO:0006457">
    <property type="term" value="P:protein folding"/>
    <property type="evidence" value="ECO:0007669"/>
    <property type="project" value="TreeGrafter"/>
</dbReference>
<protein>
    <submittedName>
        <fullName evidence="5">TPR-like protein</fullName>
    </submittedName>
</protein>
<keyword evidence="2" id="KW-0802">TPR repeat</keyword>
<comment type="similarity">
    <text evidence="3">Belongs to the TTC4 family.</text>
</comment>
<dbReference type="SMART" id="SM00028">
    <property type="entry name" value="TPR"/>
    <property type="match status" value="3"/>
</dbReference>